<dbReference type="AlphaFoldDB" id="A0A812KHM2"/>
<comment type="caution">
    <text evidence="2">The sequence shown here is derived from an EMBL/GenBank/DDBJ whole genome shotgun (WGS) entry which is preliminary data.</text>
</comment>
<name>A0A812KHM2_9DINO</name>
<dbReference type="EMBL" id="CAJNJA010007915">
    <property type="protein sequence ID" value="CAE7230541.1"/>
    <property type="molecule type" value="Genomic_DNA"/>
</dbReference>
<proteinExistence type="predicted"/>
<dbReference type="Proteomes" id="UP000601435">
    <property type="component" value="Unassembled WGS sequence"/>
</dbReference>
<feature type="region of interest" description="Disordered" evidence="1">
    <location>
        <begin position="27"/>
        <end position="59"/>
    </location>
</feature>
<reference evidence="2" key="1">
    <citation type="submission" date="2021-02" db="EMBL/GenBank/DDBJ databases">
        <authorList>
            <person name="Dougan E. K."/>
            <person name="Rhodes N."/>
            <person name="Thang M."/>
            <person name="Chan C."/>
        </authorList>
    </citation>
    <scope>NUCLEOTIDE SEQUENCE</scope>
</reference>
<organism evidence="2 3">
    <name type="scientific">Symbiodinium necroappetens</name>
    <dbReference type="NCBI Taxonomy" id="1628268"/>
    <lineage>
        <taxon>Eukaryota</taxon>
        <taxon>Sar</taxon>
        <taxon>Alveolata</taxon>
        <taxon>Dinophyceae</taxon>
        <taxon>Suessiales</taxon>
        <taxon>Symbiodiniaceae</taxon>
        <taxon>Symbiodinium</taxon>
    </lineage>
</organism>
<accession>A0A812KHM2</accession>
<sequence length="59" mass="6012">GAGNVTDYASCAAACDKGEGLQETYGTHDWKGSSGSGKCDCKASDSEHRTACQDSGYSS</sequence>
<gene>
    <name evidence="2" type="ORF">SNEC2469_LOCUS3530</name>
</gene>
<evidence type="ECO:0000313" key="2">
    <source>
        <dbReference type="EMBL" id="CAE7230541.1"/>
    </source>
</evidence>
<evidence type="ECO:0000313" key="3">
    <source>
        <dbReference type="Proteomes" id="UP000601435"/>
    </source>
</evidence>
<feature type="non-terminal residue" evidence="2">
    <location>
        <position position="1"/>
    </location>
</feature>
<protein>
    <submittedName>
        <fullName evidence="2">Uncharacterized protein</fullName>
    </submittedName>
</protein>
<evidence type="ECO:0000256" key="1">
    <source>
        <dbReference type="SAM" id="MobiDB-lite"/>
    </source>
</evidence>
<feature type="compositionally biased region" description="Basic and acidic residues" evidence="1">
    <location>
        <begin position="39"/>
        <end position="51"/>
    </location>
</feature>
<keyword evidence="3" id="KW-1185">Reference proteome</keyword>